<dbReference type="OrthoDB" id="10626935at2759"/>
<sequence>MFTPQKLWPLTPRSEPAQKNGSVSLPASGTNPNPRSPRSGEIKGKAVAFVGAMDQDTLTDKLQKLENEECNCGFDEVLT</sequence>
<reference evidence="2 3" key="1">
    <citation type="submission" date="2019-12" db="EMBL/GenBank/DDBJ databases">
        <authorList>
            <person name="Alioto T."/>
            <person name="Alioto T."/>
            <person name="Gomez Garrido J."/>
        </authorList>
    </citation>
    <scope>NUCLEOTIDE SEQUENCE [LARGE SCALE GENOMIC DNA]</scope>
</reference>
<gene>
    <name evidence="2" type="ORF">OLEA9_A038226</name>
</gene>
<dbReference type="AlphaFoldDB" id="A0A8S0TBL7"/>
<proteinExistence type="predicted"/>
<protein>
    <submittedName>
        <fullName evidence="2">Uncharacterized protein</fullName>
    </submittedName>
</protein>
<organism evidence="2 3">
    <name type="scientific">Olea europaea subsp. europaea</name>
    <dbReference type="NCBI Taxonomy" id="158383"/>
    <lineage>
        <taxon>Eukaryota</taxon>
        <taxon>Viridiplantae</taxon>
        <taxon>Streptophyta</taxon>
        <taxon>Embryophyta</taxon>
        <taxon>Tracheophyta</taxon>
        <taxon>Spermatophyta</taxon>
        <taxon>Magnoliopsida</taxon>
        <taxon>eudicotyledons</taxon>
        <taxon>Gunneridae</taxon>
        <taxon>Pentapetalae</taxon>
        <taxon>asterids</taxon>
        <taxon>lamiids</taxon>
        <taxon>Lamiales</taxon>
        <taxon>Oleaceae</taxon>
        <taxon>Oleeae</taxon>
        <taxon>Olea</taxon>
    </lineage>
</organism>
<evidence type="ECO:0000313" key="3">
    <source>
        <dbReference type="Proteomes" id="UP000594638"/>
    </source>
</evidence>
<feature type="compositionally biased region" description="Polar residues" evidence="1">
    <location>
        <begin position="17"/>
        <end position="33"/>
    </location>
</feature>
<comment type="caution">
    <text evidence="2">The sequence shown here is derived from an EMBL/GenBank/DDBJ whole genome shotgun (WGS) entry which is preliminary data.</text>
</comment>
<accession>A0A8S0TBL7</accession>
<name>A0A8S0TBL7_OLEEU</name>
<keyword evidence="3" id="KW-1185">Reference proteome</keyword>
<evidence type="ECO:0000256" key="1">
    <source>
        <dbReference type="SAM" id="MobiDB-lite"/>
    </source>
</evidence>
<evidence type="ECO:0000313" key="2">
    <source>
        <dbReference type="EMBL" id="CAA3002324.1"/>
    </source>
</evidence>
<dbReference type="EMBL" id="CACTIH010005829">
    <property type="protein sequence ID" value="CAA3002324.1"/>
    <property type="molecule type" value="Genomic_DNA"/>
</dbReference>
<dbReference type="Proteomes" id="UP000594638">
    <property type="component" value="Unassembled WGS sequence"/>
</dbReference>
<dbReference type="Gramene" id="OE9A038226T1">
    <property type="protein sequence ID" value="OE9A038226C1"/>
    <property type="gene ID" value="OE9A038226"/>
</dbReference>
<feature type="region of interest" description="Disordered" evidence="1">
    <location>
        <begin position="1"/>
        <end position="43"/>
    </location>
</feature>